<dbReference type="InterPro" id="IPR021080">
    <property type="entry name" value="Minor_capsid_protein"/>
</dbReference>
<sequence>MGIHISINSNDYEKKMSVKNIGKAQFALVNQVHADMNLYAPRREGHLRDESFALDSRITYKTPYAKAQYRGYIISKKGKKIKFKNYSTPGTGSHWDKKAKANHIDSWCKAFVKGGKF</sequence>
<dbReference type="EMBL" id="JAOQNN010000002">
    <property type="protein sequence ID" value="MCW2281442.1"/>
    <property type="molecule type" value="Genomic_DNA"/>
</dbReference>
<dbReference type="Proteomes" id="UP001207687">
    <property type="component" value="Unassembled WGS sequence"/>
</dbReference>
<accession>A0AAW5TV70</accession>
<proteinExistence type="predicted"/>
<dbReference type="AlphaFoldDB" id="A0AAW5TV70"/>
<evidence type="ECO:0000313" key="2">
    <source>
        <dbReference type="EMBL" id="MCW2281442.1"/>
    </source>
</evidence>
<reference evidence="1" key="1">
    <citation type="submission" date="2023-08" db="EMBL/GenBank/DDBJ databases">
        <title>Genomic analyses of the natural microbiome of Caenorhabditis elegans.</title>
        <authorList>
            <person name="Samuel B."/>
        </authorList>
    </citation>
    <scope>NUCLEOTIDE SEQUENCE</scope>
    <source>
        <strain evidence="1">BIGb0220</strain>
    </source>
</reference>
<evidence type="ECO:0000313" key="3">
    <source>
        <dbReference type="EMBL" id="MCW2282176.1"/>
    </source>
</evidence>
<dbReference type="EMBL" id="JAOQNN010000001">
    <property type="protein sequence ID" value="MCW2281418.1"/>
    <property type="molecule type" value="Genomic_DNA"/>
</dbReference>
<organism evidence="1 4">
    <name type="scientific">Lactococcus lactis</name>
    <dbReference type="NCBI Taxonomy" id="1358"/>
    <lineage>
        <taxon>Bacteria</taxon>
        <taxon>Bacillati</taxon>
        <taxon>Bacillota</taxon>
        <taxon>Bacilli</taxon>
        <taxon>Lactobacillales</taxon>
        <taxon>Streptococcaceae</taxon>
        <taxon>Lactococcus</taxon>
    </lineage>
</organism>
<evidence type="ECO:0000313" key="1">
    <source>
        <dbReference type="EMBL" id="MCW2281418.1"/>
    </source>
</evidence>
<gene>
    <name evidence="1" type="ORF">M2256_001876</name>
    <name evidence="2" type="ORF">M2256_001964</name>
    <name evidence="3" type="ORF">M2256_002698</name>
</gene>
<dbReference type="RefSeq" id="WP_264653971.1">
    <property type="nucleotide sequence ID" value="NZ_JAOQNN010000001.1"/>
</dbReference>
<comment type="caution">
    <text evidence="1">The sequence shown here is derived from an EMBL/GenBank/DDBJ whole genome shotgun (WGS) entry which is preliminary data.</text>
</comment>
<evidence type="ECO:0008006" key="5">
    <source>
        <dbReference type="Google" id="ProtNLM"/>
    </source>
</evidence>
<evidence type="ECO:0000313" key="4">
    <source>
        <dbReference type="Proteomes" id="UP001207687"/>
    </source>
</evidence>
<protein>
    <recommendedName>
        <fullName evidence="5">Minor capsid protein</fullName>
    </recommendedName>
</protein>
<dbReference type="Pfam" id="PF11114">
    <property type="entry name" value="Minor_capsid_2"/>
    <property type="match status" value="1"/>
</dbReference>
<dbReference type="EMBL" id="JAOQNN010000002">
    <property type="protein sequence ID" value="MCW2282176.1"/>
    <property type="molecule type" value="Genomic_DNA"/>
</dbReference>
<name>A0AAW5TV70_9LACT</name>